<dbReference type="AlphaFoldDB" id="A0A2P4Z5E5"/>
<evidence type="ECO:0000256" key="1">
    <source>
        <dbReference type="ARBA" id="ARBA00022801"/>
    </source>
</evidence>
<comment type="caution">
    <text evidence="3">The sequence shown here is derived from an EMBL/GenBank/DDBJ whole genome shotgun (WGS) entry which is preliminary data.</text>
</comment>
<dbReference type="PROSITE" id="PS51747">
    <property type="entry name" value="CYT_DCMP_DEAMINASES_2"/>
    <property type="match status" value="1"/>
</dbReference>
<dbReference type="PANTHER" id="PTHR11079:SF149">
    <property type="entry name" value="TRNA-SPECIFIC ADENOSINE DEAMINASE 2"/>
    <property type="match status" value="1"/>
</dbReference>
<organism evidence="3 4">
    <name type="scientific">Cryptosporidium meleagridis</name>
    <dbReference type="NCBI Taxonomy" id="93969"/>
    <lineage>
        <taxon>Eukaryota</taxon>
        <taxon>Sar</taxon>
        <taxon>Alveolata</taxon>
        <taxon>Apicomplexa</taxon>
        <taxon>Conoidasida</taxon>
        <taxon>Coccidia</taxon>
        <taxon>Eucoccidiorida</taxon>
        <taxon>Eimeriorina</taxon>
        <taxon>Cryptosporidiidae</taxon>
        <taxon>Cryptosporidium</taxon>
    </lineage>
</organism>
<protein>
    <submittedName>
        <fullName evidence="3">Cytidine and deoxycytidylate deaminase zinc-binding region family protein</fullName>
    </submittedName>
</protein>
<dbReference type="Pfam" id="PF00383">
    <property type="entry name" value="dCMP_cyt_deam_1"/>
    <property type="match status" value="1"/>
</dbReference>
<dbReference type="SUPFAM" id="SSF53927">
    <property type="entry name" value="Cytidine deaminase-like"/>
    <property type="match status" value="1"/>
</dbReference>
<dbReference type="GO" id="GO:0002100">
    <property type="term" value="P:tRNA wobble adenosine to inosine editing"/>
    <property type="evidence" value="ECO:0007669"/>
    <property type="project" value="TreeGrafter"/>
</dbReference>
<feature type="domain" description="CMP/dCMP-type deaminase" evidence="2">
    <location>
        <begin position="6"/>
        <end position="144"/>
    </location>
</feature>
<keyword evidence="1" id="KW-0378">Hydrolase</keyword>
<dbReference type="Proteomes" id="UP000236928">
    <property type="component" value="Unassembled WGS sequence"/>
</dbReference>
<evidence type="ECO:0000313" key="4">
    <source>
        <dbReference type="Proteomes" id="UP000236928"/>
    </source>
</evidence>
<name>A0A2P4Z5E5_9CRYT</name>
<evidence type="ECO:0000313" key="3">
    <source>
        <dbReference type="EMBL" id="POM85240.1"/>
    </source>
</evidence>
<dbReference type="CDD" id="cd01285">
    <property type="entry name" value="nucleoside_deaminase"/>
    <property type="match status" value="1"/>
</dbReference>
<dbReference type="InterPro" id="IPR016193">
    <property type="entry name" value="Cytidine_deaminase-like"/>
</dbReference>
<dbReference type="GO" id="GO:0052717">
    <property type="term" value="F:tRNA-specific adenosine-34 deaminase activity"/>
    <property type="evidence" value="ECO:0007669"/>
    <property type="project" value="TreeGrafter"/>
</dbReference>
<proteinExistence type="predicted"/>
<dbReference type="EMBL" id="JIBK01000050">
    <property type="protein sequence ID" value="POM85240.1"/>
    <property type="molecule type" value="Genomic_DNA"/>
</dbReference>
<accession>A0A2P4Z5E5</accession>
<reference evidence="3 4" key="1">
    <citation type="submission" date="2014-04" db="EMBL/GenBank/DDBJ databases">
        <title>Comparative Genomics of Cryptosporidium Species.</title>
        <authorList>
            <person name="Silva J.C."/>
            <person name="Su Q."/>
            <person name="Chalmers R."/>
            <person name="Chibucos M.C."/>
            <person name="Elwin K."/>
            <person name="Godinez A."/>
            <person name="Guo F."/>
            <person name="Huynh K."/>
            <person name="Orvis J."/>
            <person name="Ott S."/>
            <person name="Sadzewicz L."/>
            <person name="Sengamalay N."/>
            <person name="Shetty A."/>
            <person name="Sun M."/>
            <person name="Tallon L."/>
            <person name="Xiao L."/>
            <person name="Zhang H."/>
            <person name="Fraser C.M."/>
            <person name="Zhu G."/>
            <person name="Kissinger J."/>
            <person name="Widmer G."/>
        </authorList>
    </citation>
    <scope>NUCLEOTIDE SEQUENCE [LARGE SCALE GENOMIC DNA]</scope>
    <source>
        <strain evidence="3 4">UKMEL1</strain>
    </source>
</reference>
<sequence>MYYNNEELKMFMKRAIELSEFAVKSNEVPVGCVIVNRTTKKIESEAHNETNISRNGTRHCEIVALEKLIVKLKHTSEKINNSTRLITQNQDEYNNTRFRLNLGDTYDLFVTVEPCIMCIGFIDQMGIHNIFYGCKNYRFGGCGSVLDYHYLNKSSKIILTSGICENESIKILKEFYEIGNPKAPENKRKRPLKPLNCSLPLYEN</sequence>
<evidence type="ECO:0000259" key="2">
    <source>
        <dbReference type="PROSITE" id="PS51747"/>
    </source>
</evidence>
<dbReference type="InterPro" id="IPR002125">
    <property type="entry name" value="CMP_dCMP_dom"/>
</dbReference>
<dbReference type="Gene3D" id="3.40.140.10">
    <property type="entry name" value="Cytidine Deaminase, domain 2"/>
    <property type="match status" value="1"/>
</dbReference>
<dbReference type="VEuPathDB" id="CryptoDB:CmeUKMEL1_16430"/>
<keyword evidence="4" id="KW-1185">Reference proteome</keyword>
<gene>
    <name evidence="3" type="ORF">CmeUKMEL1_16430</name>
</gene>
<dbReference type="PANTHER" id="PTHR11079">
    <property type="entry name" value="CYTOSINE DEAMINASE FAMILY MEMBER"/>
    <property type="match status" value="1"/>
</dbReference>
<dbReference type="OrthoDB" id="1701769at2759"/>